<evidence type="ECO:0000313" key="3">
    <source>
        <dbReference type="Proteomes" id="UP000054773"/>
    </source>
</evidence>
<keyword evidence="1" id="KW-0732">Signal</keyword>
<reference evidence="2 3" key="1">
    <citation type="submission" date="2015-11" db="EMBL/GenBank/DDBJ databases">
        <title>Genomic analysis of 38 Legionella species identifies large and diverse effector repertoires.</title>
        <authorList>
            <person name="Burstein D."/>
            <person name="Amaro F."/>
            <person name="Zusman T."/>
            <person name="Lifshitz Z."/>
            <person name="Cohen O."/>
            <person name="Gilbert J.A."/>
            <person name="Pupko T."/>
            <person name="Shuman H.A."/>
            <person name="Segal G."/>
        </authorList>
    </citation>
    <scope>NUCLEOTIDE SEQUENCE [LARGE SCALE GENOMIC DNA]</scope>
    <source>
        <strain evidence="2 3">SE-32A-C8</strain>
    </source>
</reference>
<accession>A0A0W0TGA7</accession>
<dbReference type="EMBL" id="LNYA01000034">
    <property type="protein sequence ID" value="KTC94595.1"/>
    <property type="molecule type" value="Genomic_DNA"/>
</dbReference>
<dbReference type="InterPro" id="IPR007825">
    <property type="entry name" value="Major_OMP_Legionella"/>
</dbReference>
<keyword evidence="3" id="KW-1185">Reference proteome</keyword>
<gene>
    <name evidence="2" type="ORF">Lery_2762</name>
</gene>
<evidence type="ECO:0000313" key="2">
    <source>
        <dbReference type="EMBL" id="KTC94595.1"/>
    </source>
</evidence>
<dbReference type="Pfam" id="PF05150">
    <property type="entry name" value="Legionella_OMP"/>
    <property type="match status" value="1"/>
</dbReference>
<dbReference type="PATRIC" id="fig|448.7.peg.2901"/>
<feature type="signal peptide" evidence="1">
    <location>
        <begin position="1"/>
        <end position="28"/>
    </location>
</feature>
<dbReference type="OrthoDB" id="5645882at2"/>
<dbReference type="STRING" id="448.Lery_2762"/>
<dbReference type="RefSeq" id="WP_058527838.1">
    <property type="nucleotide sequence ID" value="NZ_LNYA01000034.1"/>
</dbReference>
<sequence>MTYFVKKTACLTWALAFAAPAFSGTMGAATDEGHHFFFSVAPFYGAITDEGINKLVFAEQATPSGQVTAFLPDGESDWGYTLSLGYAFDPNHERDLVLSYSHLSTETSKSIAVGEDGLIINRLSQLANFGPQYVRGPASAGINADYEYQTADLITNHYFPSEQFNRVEFSRFYGIKATEFKKGFTANYNGRFITLFPAANLPSTDSINYSAKYYGIGPRIGMGGKWRLNHIFSVGGDVSASILVGSYKNEWNETLAVDAFLGELPAGPVHNYTQVTNSRAWVSPVLAGNLAVAADFDVRSSNHIRIEGGIGSEQYLPHLSPDSYHSKEGDNTLYIPQHFSIRSVFIKFSYFC</sequence>
<protein>
    <submittedName>
        <fullName evidence="2">Major outer membrane protein</fullName>
    </submittedName>
</protein>
<comment type="caution">
    <text evidence="2">The sequence shown here is derived from an EMBL/GenBank/DDBJ whole genome shotgun (WGS) entry which is preliminary data.</text>
</comment>
<proteinExistence type="predicted"/>
<dbReference type="Proteomes" id="UP000054773">
    <property type="component" value="Unassembled WGS sequence"/>
</dbReference>
<dbReference type="AlphaFoldDB" id="A0A0W0TGA7"/>
<evidence type="ECO:0000256" key="1">
    <source>
        <dbReference type="SAM" id="SignalP"/>
    </source>
</evidence>
<feature type="chain" id="PRO_5006912983" evidence="1">
    <location>
        <begin position="29"/>
        <end position="352"/>
    </location>
</feature>
<organism evidence="2 3">
    <name type="scientific">Legionella erythra</name>
    <dbReference type="NCBI Taxonomy" id="448"/>
    <lineage>
        <taxon>Bacteria</taxon>
        <taxon>Pseudomonadati</taxon>
        <taxon>Pseudomonadota</taxon>
        <taxon>Gammaproteobacteria</taxon>
        <taxon>Legionellales</taxon>
        <taxon>Legionellaceae</taxon>
        <taxon>Legionella</taxon>
    </lineage>
</organism>
<name>A0A0W0TGA7_LEGER</name>